<dbReference type="EMBL" id="LS992241">
    <property type="protein sequence ID" value="SYX83337.1"/>
    <property type="molecule type" value="Genomic_DNA"/>
</dbReference>
<proteinExistence type="inferred from homology"/>
<dbReference type="InterPro" id="IPR020846">
    <property type="entry name" value="MFS_dom"/>
</dbReference>
<dbReference type="AlphaFoldDB" id="A0A383R858"/>
<dbReference type="InterPro" id="IPR021159">
    <property type="entry name" value="Sugar-P_transporter_CS"/>
</dbReference>
<feature type="transmembrane region" description="Helical" evidence="7">
    <location>
        <begin position="383"/>
        <end position="404"/>
    </location>
</feature>
<feature type="transmembrane region" description="Helical" evidence="7">
    <location>
        <begin position="26"/>
        <end position="44"/>
    </location>
</feature>
<feature type="transmembrane region" description="Helical" evidence="7">
    <location>
        <begin position="64"/>
        <end position="84"/>
    </location>
</feature>
<dbReference type="NCBIfam" id="TIGR00881">
    <property type="entry name" value="2A0104"/>
    <property type="match status" value="1"/>
</dbReference>
<dbReference type="PANTHER" id="PTHR43826:SF6">
    <property type="entry name" value="GLYCEROL-3-PHOSPHATE TRANSPORTER"/>
    <property type="match status" value="1"/>
</dbReference>
<dbReference type="GO" id="GO:0005886">
    <property type="term" value="C:plasma membrane"/>
    <property type="evidence" value="ECO:0007669"/>
    <property type="project" value="UniProtKB-SubCell"/>
</dbReference>
<evidence type="ECO:0000259" key="8">
    <source>
        <dbReference type="PROSITE" id="PS50850"/>
    </source>
</evidence>
<dbReference type="InterPro" id="IPR000849">
    <property type="entry name" value="Sugar_P_transporter"/>
</dbReference>
<evidence type="ECO:0000256" key="4">
    <source>
        <dbReference type="ARBA" id="ARBA00022692"/>
    </source>
</evidence>
<evidence type="ECO:0000256" key="2">
    <source>
        <dbReference type="ARBA" id="ARBA00009598"/>
    </source>
</evidence>
<feature type="transmembrane region" description="Helical" evidence="7">
    <location>
        <begin position="346"/>
        <end position="371"/>
    </location>
</feature>
<feature type="transmembrane region" description="Helical" evidence="7">
    <location>
        <begin position="254"/>
        <end position="272"/>
    </location>
</feature>
<keyword evidence="6 7" id="KW-0472">Membrane</keyword>
<evidence type="ECO:0000256" key="6">
    <source>
        <dbReference type="ARBA" id="ARBA00023136"/>
    </source>
</evidence>
<evidence type="ECO:0000256" key="1">
    <source>
        <dbReference type="ARBA" id="ARBA00004651"/>
    </source>
</evidence>
<feature type="domain" description="Major facilitator superfamily (MFS) profile" evidence="8">
    <location>
        <begin position="30"/>
        <end position="437"/>
    </location>
</feature>
<dbReference type="GO" id="GO:0061513">
    <property type="term" value="F:glucose 6-phosphate:phosphate antiporter activity"/>
    <property type="evidence" value="ECO:0007669"/>
    <property type="project" value="TreeGrafter"/>
</dbReference>
<dbReference type="PROSITE" id="PS00942">
    <property type="entry name" value="GLPT"/>
    <property type="match status" value="1"/>
</dbReference>
<evidence type="ECO:0000256" key="7">
    <source>
        <dbReference type="SAM" id="Phobius"/>
    </source>
</evidence>
<accession>A0A383R858</accession>
<dbReference type="SUPFAM" id="SSF103473">
    <property type="entry name" value="MFS general substrate transporter"/>
    <property type="match status" value="1"/>
</dbReference>
<feature type="transmembrane region" description="Helical" evidence="7">
    <location>
        <begin position="119"/>
        <end position="143"/>
    </location>
</feature>
<dbReference type="InterPro" id="IPR036259">
    <property type="entry name" value="MFS_trans_sf"/>
</dbReference>
<dbReference type="Gene3D" id="1.20.1250.20">
    <property type="entry name" value="MFS general substrate transporter like domains"/>
    <property type="match status" value="2"/>
</dbReference>
<comment type="subcellular location">
    <subcellularLocation>
        <location evidence="1">Cell membrane</location>
        <topology evidence="1">Multi-pass membrane protein</topology>
    </subcellularLocation>
</comment>
<dbReference type="RefSeq" id="WP_138185454.1">
    <property type="nucleotide sequence ID" value="NZ_LS992241.1"/>
</dbReference>
<reference evidence="10" key="1">
    <citation type="submission" date="2018-08" db="EMBL/GenBank/DDBJ databases">
        <authorList>
            <person name="Chevrot R."/>
        </authorList>
    </citation>
    <scope>NUCLEOTIDE SEQUENCE [LARGE SCALE GENOMIC DNA]</scope>
</reference>
<feature type="transmembrane region" description="Helical" evidence="7">
    <location>
        <begin position="164"/>
        <end position="181"/>
    </location>
</feature>
<name>A0A383R858_PAEAL</name>
<feature type="transmembrane region" description="Helical" evidence="7">
    <location>
        <begin position="292"/>
        <end position="312"/>
    </location>
</feature>
<evidence type="ECO:0000256" key="3">
    <source>
        <dbReference type="ARBA" id="ARBA00022448"/>
    </source>
</evidence>
<evidence type="ECO:0000313" key="9">
    <source>
        <dbReference type="EMBL" id="SYX83337.1"/>
    </source>
</evidence>
<dbReference type="PANTHER" id="PTHR43826">
    <property type="entry name" value="GLUCOSE-6-PHOSPHATE EXCHANGER SLC37A4"/>
    <property type="match status" value="1"/>
</dbReference>
<protein>
    <submittedName>
        <fullName evidence="9">Glycerol-3-phosphate transporter</fullName>
    </submittedName>
</protein>
<dbReference type="InterPro" id="IPR051337">
    <property type="entry name" value="OPA_Antiporter"/>
</dbReference>
<dbReference type="Pfam" id="PF07690">
    <property type="entry name" value="MFS_1"/>
    <property type="match status" value="1"/>
</dbReference>
<dbReference type="PROSITE" id="PS50850">
    <property type="entry name" value="MFS"/>
    <property type="match status" value="1"/>
</dbReference>
<feature type="transmembrane region" description="Helical" evidence="7">
    <location>
        <begin position="410"/>
        <end position="432"/>
    </location>
</feature>
<dbReference type="GO" id="GO:0035435">
    <property type="term" value="P:phosphate ion transmembrane transport"/>
    <property type="evidence" value="ECO:0007669"/>
    <property type="project" value="TreeGrafter"/>
</dbReference>
<gene>
    <name evidence="9" type="primary">glpT</name>
    <name evidence="9" type="ORF">PBLR_11759</name>
</gene>
<evidence type="ECO:0000256" key="5">
    <source>
        <dbReference type="ARBA" id="ARBA00022989"/>
    </source>
</evidence>
<sequence>MFAWLKKAPAIPRLPEHMIAKLYRIFRIRTLIGISVGYAGYYLVRSNFTLSTPYLKSELGFTTSQIGLLSSALAVTYGISKFFMGNLADKAHTQRFIAVGLFLSAIINLIMGSSSSFGLIFMLLIVNGMFQGMGAPPCSITLANWFSKKERGTYMGIWNTSHNIGGGLIAPIVGVALGVLGNAYWQSAIFVVPSIMAMIIAVFVWFSGKDTPQSIGLPPIDEYRNDYDDVERNPDGDKLSMKEILFKYVLKNKFIWFLCLSNVFVYFIRFGVLNWVPLYLTEEKGFTQTQSHVAFAVFEWAAIVSSLVVGILSDKLFKGNRMPLCIISMVGVLLATLVYWQSSNVLVITIAVSIIGCLIYVPQFLIGLSAIDFVPKFAVGTTVGLTGLFAYLFGNLTASALVGYIVESSGWNGCFLMLLGSGVLAAFFLTLIQIGRKKHLRNAANQA</sequence>
<organism evidence="9 10">
    <name type="scientific">Paenibacillus alvei</name>
    <name type="common">Bacillus alvei</name>
    <dbReference type="NCBI Taxonomy" id="44250"/>
    <lineage>
        <taxon>Bacteria</taxon>
        <taxon>Bacillati</taxon>
        <taxon>Bacillota</taxon>
        <taxon>Bacilli</taxon>
        <taxon>Bacillales</taxon>
        <taxon>Paenibacillaceae</taxon>
        <taxon>Paenibacillus</taxon>
    </lineage>
</organism>
<dbReference type="Proteomes" id="UP000304148">
    <property type="component" value="Chromosome"/>
</dbReference>
<keyword evidence="4 7" id="KW-0812">Transmembrane</keyword>
<keyword evidence="3" id="KW-0813">Transport</keyword>
<dbReference type="InterPro" id="IPR011701">
    <property type="entry name" value="MFS"/>
</dbReference>
<feature type="transmembrane region" description="Helical" evidence="7">
    <location>
        <begin position="187"/>
        <end position="206"/>
    </location>
</feature>
<feature type="transmembrane region" description="Helical" evidence="7">
    <location>
        <begin position="324"/>
        <end position="340"/>
    </location>
</feature>
<evidence type="ECO:0000313" key="10">
    <source>
        <dbReference type="Proteomes" id="UP000304148"/>
    </source>
</evidence>
<comment type="similarity">
    <text evidence="2">Belongs to the major facilitator superfamily. Organophosphate:Pi antiporter (OPA) (TC 2.A.1.4) family.</text>
</comment>
<keyword evidence="5 7" id="KW-1133">Transmembrane helix</keyword>
<dbReference type="CDD" id="cd17345">
    <property type="entry name" value="MFS_GlpT"/>
    <property type="match status" value="1"/>
</dbReference>
<dbReference type="PIRSF" id="PIRSF002808">
    <property type="entry name" value="Hexose_phosphate_transp"/>
    <property type="match status" value="1"/>
</dbReference>
<feature type="transmembrane region" description="Helical" evidence="7">
    <location>
        <begin position="96"/>
        <end position="113"/>
    </location>
</feature>